<dbReference type="InParanoid" id="A0A409Y1W5"/>
<sequence length="315" mass="34804">MPVSRRFSNPAEIAHGPIIGGFTINAILLGVMTTQVYLYYTSFKKDKMWIKIFVALIYALDIVNTACDAAYIYEALVIHFGDLTYLGTVTWLFDTDPSVTGVIVTAVQSFFAWRIWVLTKNWFFPALIIATAITGGVTAIVTPAEVAKAPTFVDLIFAKSRHKTGFERSDLLVDRIIRITIQTGLITSIVATTNLIVYLTDKTGLHLLFNFPLAKLYSNSLMSTLNSRGIWMQGPSGLSNSGTDEHTISMNNINSYRPPPPPPMKPSGMINLSAPKHTEVYVNVESEVQDGNNSLRSNLPLGKGAFDEDDKRSYP</sequence>
<feature type="region of interest" description="Disordered" evidence="1">
    <location>
        <begin position="285"/>
        <end position="315"/>
    </location>
</feature>
<keyword evidence="2" id="KW-1133">Transmembrane helix</keyword>
<feature type="transmembrane region" description="Helical" evidence="2">
    <location>
        <begin position="123"/>
        <end position="142"/>
    </location>
</feature>
<gene>
    <name evidence="4" type="ORF">CVT26_006444</name>
</gene>
<feature type="compositionally biased region" description="Basic and acidic residues" evidence="1">
    <location>
        <begin position="305"/>
        <end position="315"/>
    </location>
</feature>
<evidence type="ECO:0000313" key="4">
    <source>
        <dbReference type="EMBL" id="PPQ97007.1"/>
    </source>
</evidence>
<dbReference type="PANTHER" id="PTHR40465:SF1">
    <property type="entry name" value="DUF6534 DOMAIN-CONTAINING PROTEIN"/>
    <property type="match status" value="1"/>
</dbReference>
<keyword evidence="2" id="KW-0472">Membrane</keyword>
<evidence type="ECO:0000313" key="5">
    <source>
        <dbReference type="Proteomes" id="UP000284706"/>
    </source>
</evidence>
<feature type="domain" description="DUF6534" evidence="3">
    <location>
        <begin position="160"/>
        <end position="228"/>
    </location>
</feature>
<dbReference type="Proteomes" id="UP000284706">
    <property type="component" value="Unassembled WGS sequence"/>
</dbReference>
<feature type="transmembrane region" description="Helical" evidence="2">
    <location>
        <begin position="176"/>
        <end position="199"/>
    </location>
</feature>
<dbReference type="EMBL" id="NHYE01001301">
    <property type="protein sequence ID" value="PPQ97007.1"/>
    <property type="molecule type" value="Genomic_DNA"/>
</dbReference>
<dbReference type="PANTHER" id="PTHR40465">
    <property type="entry name" value="CHROMOSOME 1, WHOLE GENOME SHOTGUN SEQUENCE"/>
    <property type="match status" value="1"/>
</dbReference>
<feature type="transmembrane region" description="Helical" evidence="2">
    <location>
        <begin position="18"/>
        <end position="40"/>
    </location>
</feature>
<reference evidence="4 5" key="1">
    <citation type="journal article" date="2018" name="Evol. Lett.">
        <title>Horizontal gene cluster transfer increased hallucinogenic mushroom diversity.</title>
        <authorList>
            <person name="Reynolds H.T."/>
            <person name="Vijayakumar V."/>
            <person name="Gluck-Thaler E."/>
            <person name="Korotkin H.B."/>
            <person name="Matheny P.B."/>
            <person name="Slot J.C."/>
        </authorList>
    </citation>
    <scope>NUCLEOTIDE SEQUENCE [LARGE SCALE GENOMIC DNA]</scope>
    <source>
        <strain evidence="4 5">SRW20</strain>
    </source>
</reference>
<organism evidence="4 5">
    <name type="scientific">Gymnopilus dilepis</name>
    <dbReference type="NCBI Taxonomy" id="231916"/>
    <lineage>
        <taxon>Eukaryota</taxon>
        <taxon>Fungi</taxon>
        <taxon>Dikarya</taxon>
        <taxon>Basidiomycota</taxon>
        <taxon>Agaricomycotina</taxon>
        <taxon>Agaricomycetes</taxon>
        <taxon>Agaricomycetidae</taxon>
        <taxon>Agaricales</taxon>
        <taxon>Agaricineae</taxon>
        <taxon>Hymenogastraceae</taxon>
        <taxon>Gymnopilus</taxon>
    </lineage>
</organism>
<dbReference type="OrthoDB" id="3183258at2759"/>
<dbReference type="AlphaFoldDB" id="A0A409Y1W5"/>
<feature type="transmembrane region" description="Helical" evidence="2">
    <location>
        <begin position="52"/>
        <end position="78"/>
    </location>
</feature>
<proteinExistence type="predicted"/>
<accession>A0A409Y1W5</accession>
<dbReference type="InterPro" id="IPR045339">
    <property type="entry name" value="DUF6534"/>
</dbReference>
<evidence type="ECO:0000259" key="3">
    <source>
        <dbReference type="Pfam" id="PF20152"/>
    </source>
</evidence>
<comment type="caution">
    <text evidence="4">The sequence shown here is derived from an EMBL/GenBank/DDBJ whole genome shotgun (WGS) entry which is preliminary data.</text>
</comment>
<protein>
    <recommendedName>
        <fullName evidence="3">DUF6534 domain-containing protein</fullName>
    </recommendedName>
</protein>
<evidence type="ECO:0000256" key="2">
    <source>
        <dbReference type="SAM" id="Phobius"/>
    </source>
</evidence>
<name>A0A409Y1W5_9AGAR</name>
<dbReference type="STRING" id="231916.A0A409Y1W5"/>
<dbReference type="Pfam" id="PF20152">
    <property type="entry name" value="DUF6534"/>
    <property type="match status" value="1"/>
</dbReference>
<feature type="transmembrane region" description="Helical" evidence="2">
    <location>
        <begin position="98"/>
        <end position="116"/>
    </location>
</feature>
<keyword evidence="5" id="KW-1185">Reference proteome</keyword>
<keyword evidence="2" id="KW-0812">Transmembrane</keyword>
<evidence type="ECO:0000256" key="1">
    <source>
        <dbReference type="SAM" id="MobiDB-lite"/>
    </source>
</evidence>